<dbReference type="Gene3D" id="3.40.50.150">
    <property type="entry name" value="Vaccinia Virus protein VP39"/>
    <property type="match status" value="1"/>
</dbReference>
<gene>
    <name evidence="1" type="ORF">PGLA1383_LOCUS57185</name>
    <name evidence="2" type="ORF">PGLA2088_LOCUS12941</name>
</gene>
<dbReference type="Proteomes" id="UP000626109">
    <property type="component" value="Unassembled WGS sequence"/>
</dbReference>
<evidence type="ECO:0000313" key="3">
    <source>
        <dbReference type="Proteomes" id="UP000654075"/>
    </source>
</evidence>
<accession>A0A813HXA5</accession>
<dbReference type="EMBL" id="CAJNNV010033205">
    <property type="protein sequence ID" value="CAE8642786.1"/>
    <property type="molecule type" value="Genomic_DNA"/>
</dbReference>
<dbReference type="SUPFAM" id="SSF53335">
    <property type="entry name" value="S-adenosyl-L-methionine-dependent methyltransferases"/>
    <property type="match status" value="1"/>
</dbReference>
<organism evidence="1 3">
    <name type="scientific">Polarella glacialis</name>
    <name type="common">Dinoflagellate</name>
    <dbReference type="NCBI Taxonomy" id="89957"/>
    <lineage>
        <taxon>Eukaryota</taxon>
        <taxon>Sar</taxon>
        <taxon>Alveolata</taxon>
        <taxon>Dinophyceae</taxon>
        <taxon>Suessiales</taxon>
        <taxon>Suessiaceae</taxon>
        <taxon>Polarella</taxon>
    </lineage>
</organism>
<dbReference type="EMBL" id="CAJNNW010015382">
    <property type="protein sequence ID" value="CAE8657657.1"/>
    <property type="molecule type" value="Genomic_DNA"/>
</dbReference>
<dbReference type="OrthoDB" id="437643at2759"/>
<dbReference type="AlphaFoldDB" id="A0A813HXA5"/>
<reference evidence="1" key="1">
    <citation type="submission" date="2021-02" db="EMBL/GenBank/DDBJ databases">
        <authorList>
            <person name="Dougan E. K."/>
            <person name="Rhodes N."/>
            <person name="Thang M."/>
            <person name="Chan C."/>
        </authorList>
    </citation>
    <scope>NUCLEOTIDE SEQUENCE</scope>
</reference>
<proteinExistence type="predicted"/>
<comment type="caution">
    <text evidence="1">The sequence shown here is derived from an EMBL/GenBank/DDBJ whole genome shotgun (WGS) entry which is preliminary data.</text>
</comment>
<dbReference type="PANTHER" id="PTHR14614">
    <property type="entry name" value="HEPATOCELLULAR CARCINOMA-ASSOCIATED ANTIGEN"/>
    <property type="match status" value="1"/>
</dbReference>
<dbReference type="Proteomes" id="UP000654075">
    <property type="component" value="Unassembled WGS sequence"/>
</dbReference>
<evidence type="ECO:0000313" key="1">
    <source>
        <dbReference type="EMBL" id="CAE8642786.1"/>
    </source>
</evidence>
<name>A0A813HXA5_POLGL</name>
<keyword evidence="3" id="KW-1185">Reference proteome</keyword>
<sequence length="832" mass="90010">MEANEAVSTNSHSCRLEALIGQLQCAEQQCSQGIRADATQELADALHRLVLLVSDSQEECELQELPDWLLSPSLPLPSDLVARVLLQPGCSLQTFVRGLWRRRRTVATDANAKMPQALLVALAGAAKVLTGEEDPWALAPPPTITYLVPWKRGAGHHQRGSPEIVVAATCDENSLALRLQEADYTSSGTGRFVYGASQALSAWLLERHCETAQGFLEGRRVLELGCGLGLAGLVCAAAGAASVTLTDINPHVLEACRANIELNLAGAGGPIPSGTLVRCLRLDWNSVAEALPELLSNEVGVFSPFQLIIGADVCYDPAHPELVLGAIRQLEEAGALAADVEVLIMNSSPNRGLRRFDQLLGAPEGVAGFGVAALQPAIPGAPTPHARKFLDDTNIAPEAEADNSVLDGLRLLELLEPPGVDERGAPAHMRLYRLGWSQSLQAGGQLGHIAGDECCGGSSSSSAGVQQDTQARGHCAAASKVLDLASFLTRRNVRARAVSLRRCEARWAKCEAHMRSVLPPALDFAMAEGVDGNLYRHLLPDPVDVESLEAEKLEAHVAALEKSMGCRLYHGWPVCETEDVLRVFAAASDGSDAEESDRVEAMSEGEAWNRYYSWFSDWPRHRAVPYIDFHCRHTTLGEVGSALAHLQLIEEACRVGVDLQIVFEDDARPHPGSVERLLAEVDLLERSDFAWDLIYLRASLYSKTAEEPLAPEVPGSSLFWARHRKVTDAYCLSRRGLARIASSGYRHCLFAFDDFLPSLHSKHPRRDVMRLRCVRAARGEAACGEVAPCEPFVGERFVGLCFGDEVLSEVVLSGSETNFSPCVLGDHGATLE</sequence>
<dbReference type="InterPro" id="IPR019410">
    <property type="entry name" value="Methyltransf_16"/>
</dbReference>
<protein>
    <recommendedName>
        <fullName evidence="4">Calmodulin-lysine N-methyltransferase</fullName>
    </recommendedName>
</protein>
<evidence type="ECO:0000313" key="2">
    <source>
        <dbReference type="EMBL" id="CAE8657657.1"/>
    </source>
</evidence>
<evidence type="ECO:0008006" key="4">
    <source>
        <dbReference type="Google" id="ProtNLM"/>
    </source>
</evidence>
<dbReference type="Pfam" id="PF10294">
    <property type="entry name" value="Methyltransf_16"/>
    <property type="match status" value="1"/>
</dbReference>
<dbReference type="InterPro" id="IPR029063">
    <property type="entry name" value="SAM-dependent_MTases_sf"/>
</dbReference>